<proteinExistence type="predicted"/>
<organism evidence="1">
    <name type="scientific">viral metagenome</name>
    <dbReference type="NCBI Taxonomy" id="1070528"/>
    <lineage>
        <taxon>unclassified sequences</taxon>
        <taxon>metagenomes</taxon>
        <taxon>organismal metagenomes</taxon>
    </lineage>
</organism>
<sequence>MLKQYRQQNLIQRMVTNLVSRQKSRMKRREILNALYTFDMRHSKMIESSFNRWRETIQYYSKISSLVSTTYDDIFITNKIFAANQIGRRKLYKCN</sequence>
<dbReference type="EMBL" id="MN739271">
    <property type="protein sequence ID" value="QHS96573.1"/>
    <property type="molecule type" value="Genomic_DNA"/>
</dbReference>
<dbReference type="AlphaFoldDB" id="A0A6C0BZ63"/>
<protein>
    <submittedName>
        <fullName evidence="1">Uncharacterized protein</fullName>
    </submittedName>
</protein>
<accession>A0A6C0BZ63</accession>
<name>A0A6C0BZ63_9ZZZZ</name>
<evidence type="ECO:0000313" key="1">
    <source>
        <dbReference type="EMBL" id="QHS96573.1"/>
    </source>
</evidence>
<reference evidence="1" key="1">
    <citation type="journal article" date="2020" name="Nature">
        <title>Giant virus diversity and host interactions through global metagenomics.</title>
        <authorList>
            <person name="Schulz F."/>
            <person name="Roux S."/>
            <person name="Paez-Espino D."/>
            <person name="Jungbluth S."/>
            <person name="Walsh D.A."/>
            <person name="Denef V.J."/>
            <person name="McMahon K.D."/>
            <person name="Konstantinidis K.T."/>
            <person name="Eloe-Fadrosh E.A."/>
            <person name="Kyrpides N.C."/>
            <person name="Woyke T."/>
        </authorList>
    </citation>
    <scope>NUCLEOTIDE SEQUENCE</scope>
    <source>
        <strain evidence="1">GVMAG-M-3300020166-18</strain>
    </source>
</reference>